<evidence type="ECO:0008006" key="3">
    <source>
        <dbReference type="Google" id="ProtNLM"/>
    </source>
</evidence>
<name>A0A2S9T181_9BACT</name>
<protein>
    <recommendedName>
        <fullName evidence="3">CHAT domain-containing protein</fullName>
    </recommendedName>
</protein>
<comment type="caution">
    <text evidence="1">The sequence shown here is derived from an EMBL/GenBank/DDBJ whole genome shotgun (WGS) entry which is preliminary data.</text>
</comment>
<organism evidence="1 2">
    <name type="scientific">Aliarcobacter cryaerophilus</name>
    <dbReference type="NCBI Taxonomy" id="28198"/>
    <lineage>
        <taxon>Bacteria</taxon>
        <taxon>Pseudomonadati</taxon>
        <taxon>Campylobacterota</taxon>
        <taxon>Epsilonproteobacteria</taxon>
        <taxon>Campylobacterales</taxon>
        <taxon>Arcobacteraceae</taxon>
        <taxon>Aliarcobacter</taxon>
    </lineage>
</organism>
<dbReference type="AlphaFoldDB" id="A0A2S9T181"/>
<sequence>MLYKDLEMYFSDNTYEEFIKESLSHIKNLDKQPTLDNWLFFVAEKFRTNKELEFYIMLNDFFEEHKNHFFSIEIRTILLISASNHILIENYLSINKSFFIIHSVADYGLKYMDNKADHDDFLHPCINLLTLFAHKFISPLIAIFIFEHLTFTISYARKYSTDYDFVKGILLNIMSFPIIPISRKKEEITKIEVEGMPKLVDILKQHAENDIYCINFIIQLFEWCDDNSDAGHEVHFEKLFHILKEIQELTPSINFDRDIELSLMRYREYFDCHYDYMELENYYEIHGDDINFINRLRVITQLFLKLDKEKYMKVFENEISSIDPVDLRIFIEKLAPDTFSAYITSLADCSKELFFNFLEKNYHTSREIFDSTAFYIHRNDYTNILEQKNYKFDVVSSLHSNIINSINDINNLNITVKFESHLQNSDYNLDRENVPIDNSRLETNLVNNLLKYYHIDDFDFNESVEYILIYQQMRVPLQQLLLKKYNKLFPFINIFDKRKTNRKKVEKVIHLVLSDSSTIDQEKQIVNYISSISTDVVFEYKTIDSFDSFMEILNSDEYSVISITTHGKVDTREPLDYKIKIGKEYINMFEIDIEYSNLNDKRLLYLNICDSGHFGLKNGLLMESLSTQLTHNSQAVISNMWPISQSYSSTFLMIFFLQLKNTYDFKKAYQNTLLLAVNNELDTFIFDNNLYKEELELFRIFYDSSMNKKSIVNWGSMVYQE</sequence>
<dbReference type="Proteomes" id="UP000238281">
    <property type="component" value="Unassembled WGS sequence"/>
</dbReference>
<reference evidence="1 2" key="1">
    <citation type="submission" date="2017-09" db="EMBL/GenBank/DDBJ databases">
        <title>Reassesment of A. cryaerophilus.</title>
        <authorList>
            <person name="Perez-Cataluna A."/>
            <person name="Collado L."/>
            <person name="Salgado O."/>
            <person name="Lefinanco V."/>
            <person name="Figueras M.J."/>
        </authorList>
    </citation>
    <scope>NUCLEOTIDE SEQUENCE [LARGE SCALE GENOMIC DNA]</scope>
    <source>
        <strain evidence="1 2">LMG 10210</strain>
    </source>
</reference>
<dbReference type="RefSeq" id="WP_105916071.1">
    <property type="nucleotide sequence ID" value="NZ_NXGE01000009.1"/>
</dbReference>
<dbReference type="EMBL" id="NXGE01000009">
    <property type="protein sequence ID" value="PRM92605.1"/>
    <property type="molecule type" value="Genomic_DNA"/>
</dbReference>
<evidence type="ECO:0000313" key="1">
    <source>
        <dbReference type="EMBL" id="PRM92605.1"/>
    </source>
</evidence>
<evidence type="ECO:0000313" key="2">
    <source>
        <dbReference type="Proteomes" id="UP000238281"/>
    </source>
</evidence>
<accession>A0A2S9T181</accession>
<proteinExistence type="predicted"/>
<gene>
    <name evidence="1" type="ORF">CJ673_10205</name>
</gene>